<sequence>MESEWHRISSEASSPIPILEKLQRLKGFLKVWNRESFDSMNLQIEVTMKLLNDLEGRDEGTDELLETRRQFQENLWKLLKYRSSIWRQKSGVLWLWEGGRNTKFFQQTAKIRGMRNFIHGLQVNGRCKRMTHDRNIPV</sequence>
<protein>
    <submittedName>
        <fullName evidence="1">Uncharacterized protein</fullName>
    </submittedName>
</protein>
<evidence type="ECO:0000313" key="2">
    <source>
        <dbReference type="Proteomes" id="UP001472677"/>
    </source>
</evidence>
<reference evidence="1 2" key="1">
    <citation type="journal article" date="2024" name="G3 (Bethesda)">
        <title>Genome assembly of Hibiscus sabdariffa L. provides insights into metabolisms of medicinal natural products.</title>
        <authorList>
            <person name="Kim T."/>
        </authorList>
    </citation>
    <scope>NUCLEOTIDE SEQUENCE [LARGE SCALE GENOMIC DNA]</scope>
    <source>
        <strain evidence="1">TK-2024</strain>
        <tissue evidence="1">Old leaves</tissue>
    </source>
</reference>
<name>A0ABR2G6F7_9ROSI</name>
<dbReference type="EMBL" id="JBBPBM010000002">
    <property type="protein sequence ID" value="KAK8596140.1"/>
    <property type="molecule type" value="Genomic_DNA"/>
</dbReference>
<keyword evidence="2" id="KW-1185">Reference proteome</keyword>
<accession>A0ABR2G6F7</accession>
<gene>
    <name evidence="1" type="ORF">V6N12_064639</name>
</gene>
<evidence type="ECO:0000313" key="1">
    <source>
        <dbReference type="EMBL" id="KAK8596140.1"/>
    </source>
</evidence>
<proteinExistence type="predicted"/>
<dbReference type="Proteomes" id="UP001472677">
    <property type="component" value="Unassembled WGS sequence"/>
</dbReference>
<comment type="caution">
    <text evidence="1">The sequence shown here is derived from an EMBL/GenBank/DDBJ whole genome shotgun (WGS) entry which is preliminary data.</text>
</comment>
<organism evidence="1 2">
    <name type="scientific">Hibiscus sabdariffa</name>
    <name type="common">roselle</name>
    <dbReference type="NCBI Taxonomy" id="183260"/>
    <lineage>
        <taxon>Eukaryota</taxon>
        <taxon>Viridiplantae</taxon>
        <taxon>Streptophyta</taxon>
        <taxon>Embryophyta</taxon>
        <taxon>Tracheophyta</taxon>
        <taxon>Spermatophyta</taxon>
        <taxon>Magnoliopsida</taxon>
        <taxon>eudicotyledons</taxon>
        <taxon>Gunneridae</taxon>
        <taxon>Pentapetalae</taxon>
        <taxon>rosids</taxon>
        <taxon>malvids</taxon>
        <taxon>Malvales</taxon>
        <taxon>Malvaceae</taxon>
        <taxon>Malvoideae</taxon>
        <taxon>Hibiscus</taxon>
    </lineage>
</organism>